<proteinExistence type="predicted"/>
<dbReference type="EMBL" id="MN740556">
    <property type="protein sequence ID" value="QHU33353.1"/>
    <property type="molecule type" value="Genomic_DNA"/>
</dbReference>
<evidence type="ECO:0000313" key="1">
    <source>
        <dbReference type="EMBL" id="QHU33353.1"/>
    </source>
</evidence>
<organism evidence="1">
    <name type="scientific">viral metagenome</name>
    <dbReference type="NCBI Taxonomy" id="1070528"/>
    <lineage>
        <taxon>unclassified sequences</taxon>
        <taxon>metagenomes</taxon>
        <taxon>organismal metagenomes</taxon>
    </lineage>
</organism>
<accession>A0A6C0LSF0</accession>
<sequence length="38" mass="4587">MFIILNNLNNILVIKNNDILYILVIKNNDILYILFFNF</sequence>
<reference evidence="1" key="1">
    <citation type="journal article" date="2020" name="Nature">
        <title>Giant virus diversity and host interactions through global metagenomics.</title>
        <authorList>
            <person name="Schulz F."/>
            <person name="Roux S."/>
            <person name="Paez-Espino D."/>
            <person name="Jungbluth S."/>
            <person name="Walsh D.A."/>
            <person name="Denef V.J."/>
            <person name="McMahon K.D."/>
            <person name="Konstantinidis K.T."/>
            <person name="Eloe-Fadrosh E.A."/>
            <person name="Kyrpides N.C."/>
            <person name="Woyke T."/>
        </authorList>
    </citation>
    <scope>NUCLEOTIDE SEQUENCE</scope>
    <source>
        <strain evidence="1">GVMAG-S-1014582-52</strain>
    </source>
</reference>
<name>A0A6C0LSF0_9ZZZZ</name>
<dbReference type="AlphaFoldDB" id="A0A6C0LSF0"/>
<protein>
    <submittedName>
        <fullName evidence="1">Uncharacterized protein</fullName>
    </submittedName>
</protein>